<reference evidence="1 2" key="1">
    <citation type="submission" date="2019-09" db="EMBL/GenBank/DDBJ databases">
        <title>In-depth cultivation of the pig gut microbiome towards novel bacterial diversity and tailored functional studies.</title>
        <authorList>
            <person name="Wylensek D."/>
            <person name="Hitch T.C.A."/>
            <person name="Clavel T."/>
        </authorList>
    </citation>
    <scope>NUCLEOTIDE SEQUENCE [LARGE SCALE GENOMIC DNA]</scope>
    <source>
        <strain evidence="1 2">WCA3-693-APC-4?</strain>
    </source>
</reference>
<accession>A0A6N7XS09</accession>
<dbReference type="EMBL" id="VUNQ01000005">
    <property type="protein sequence ID" value="MSU00547.1"/>
    <property type="molecule type" value="Genomic_DNA"/>
</dbReference>
<keyword evidence="2" id="KW-1185">Reference proteome</keyword>
<proteinExistence type="predicted"/>
<gene>
    <name evidence="1" type="ORF">FYJ83_03580</name>
</gene>
<dbReference type="RefSeq" id="WP_154438977.1">
    <property type="nucleotide sequence ID" value="NZ_JAHLPJ010000001.1"/>
</dbReference>
<organism evidence="1 2">
    <name type="scientific">Tissierella pigra</name>
    <dbReference type="NCBI Taxonomy" id="2607614"/>
    <lineage>
        <taxon>Bacteria</taxon>
        <taxon>Bacillati</taxon>
        <taxon>Bacillota</taxon>
        <taxon>Tissierellia</taxon>
        <taxon>Tissierellales</taxon>
        <taxon>Tissierellaceae</taxon>
        <taxon>Tissierella</taxon>
    </lineage>
</organism>
<name>A0A6N7XS09_9FIRM</name>
<comment type="caution">
    <text evidence="1">The sequence shown here is derived from an EMBL/GenBank/DDBJ whole genome shotgun (WGS) entry which is preliminary data.</text>
</comment>
<dbReference type="Pfam" id="PF10764">
    <property type="entry name" value="Gin"/>
    <property type="match status" value="1"/>
</dbReference>
<evidence type="ECO:0000313" key="1">
    <source>
        <dbReference type="EMBL" id="MSU00547.1"/>
    </source>
</evidence>
<evidence type="ECO:0000313" key="2">
    <source>
        <dbReference type="Proteomes" id="UP000469523"/>
    </source>
</evidence>
<dbReference type="Proteomes" id="UP000469523">
    <property type="component" value="Unassembled WGS sequence"/>
</dbReference>
<protein>
    <recommendedName>
        <fullName evidence="3">Inhibitor of sigma-G Gin</fullName>
    </recommendedName>
</protein>
<evidence type="ECO:0008006" key="3">
    <source>
        <dbReference type="Google" id="ProtNLM"/>
    </source>
</evidence>
<sequence>MYCIICGNEKTGMKLLSQTVCKDCIDEMRNISVFDERYDFYKNFIRILLGYYISEKHQLNPVN</sequence>
<dbReference type="AlphaFoldDB" id="A0A6N7XS09"/>
<dbReference type="InterPro" id="IPR019700">
    <property type="entry name" value="Sigma-G_inhibitor_Gin"/>
</dbReference>